<dbReference type="EMBL" id="JBIAZU010000009">
    <property type="protein sequence ID" value="MFF5296893.1"/>
    <property type="molecule type" value="Genomic_DNA"/>
</dbReference>
<keyword evidence="2" id="KW-0472">Membrane</keyword>
<accession>A0ABW6WUC7</accession>
<evidence type="ECO:0000256" key="1">
    <source>
        <dbReference type="SAM" id="MobiDB-lite"/>
    </source>
</evidence>
<dbReference type="RefSeq" id="WP_020515331.1">
    <property type="nucleotide sequence ID" value="NZ_JBIAZU010000009.1"/>
</dbReference>
<feature type="transmembrane region" description="Helical" evidence="2">
    <location>
        <begin position="102"/>
        <end position="127"/>
    </location>
</feature>
<feature type="region of interest" description="Disordered" evidence="1">
    <location>
        <begin position="138"/>
        <end position="170"/>
    </location>
</feature>
<name>A0ABW6WUC7_9ACTN</name>
<keyword evidence="2" id="KW-0812">Transmembrane</keyword>
<protein>
    <submittedName>
        <fullName evidence="3">Uncharacterized protein</fullName>
    </submittedName>
</protein>
<reference evidence="3 4" key="1">
    <citation type="submission" date="2024-10" db="EMBL/GenBank/DDBJ databases">
        <title>The Natural Products Discovery Center: Release of the First 8490 Sequenced Strains for Exploring Actinobacteria Biosynthetic Diversity.</title>
        <authorList>
            <person name="Kalkreuter E."/>
            <person name="Kautsar S.A."/>
            <person name="Yang D."/>
            <person name="Bader C.D."/>
            <person name="Teijaro C.N."/>
            <person name="Fluegel L."/>
            <person name="Davis C.M."/>
            <person name="Simpson J.R."/>
            <person name="Lauterbach L."/>
            <person name="Steele A.D."/>
            <person name="Gui C."/>
            <person name="Meng S."/>
            <person name="Li G."/>
            <person name="Viehrig K."/>
            <person name="Ye F."/>
            <person name="Su P."/>
            <person name="Kiefer A.F."/>
            <person name="Nichols A."/>
            <person name="Cepeda A.J."/>
            <person name="Yan W."/>
            <person name="Fan B."/>
            <person name="Jiang Y."/>
            <person name="Adhikari A."/>
            <person name="Zheng C.-J."/>
            <person name="Schuster L."/>
            <person name="Cowan T.M."/>
            <person name="Smanski M.J."/>
            <person name="Chevrette M.G."/>
            <person name="De Carvalho L.P.S."/>
            <person name="Shen B."/>
        </authorList>
    </citation>
    <scope>NUCLEOTIDE SEQUENCE [LARGE SCALE GENOMIC DNA]</scope>
    <source>
        <strain evidence="3 4">NPDC000087</strain>
    </source>
</reference>
<proteinExistence type="predicted"/>
<keyword evidence="4" id="KW-1185">Reference proteome</keyword>
<sequence>MITQHTDVVTEYLREIDLRLTGLPVLQRRELLADLAAHIENERVERNLRGEAELIEVLERLGSPELVAAAAYAEAGPLPPVVGPPMPPPLPPPAPPRERASWVVPVVGAGVIFLLIVMALCAGFLGFSRAGSSQAPAIETAKPAPPAPTASFGVPAPTASFAPPAPTATR</sequence>
<gene>
    <name evidence="3" type="ORF">ACFY35_46315</name>
</gene>
<evidence type="ECO:0000313" key="4">
    <source>
        <dbReference type="Proteomes" id="UP001602245"/>
    </source>
</evidence>
<organism evidence="3 4">
    <name type="scientific">Paractinoplanes globisporus</name>
    <dbReference type="NCBI Taxonomy" id="113565"/>
    <lineage>
        <taxon>Bacteria</taxon>
        <taxon>Bacillati</taxon>
        <taxon>Actinomycetota</taxon>
        <taxon>Actinomycetes</taxon>
        <taxon>Micromonosporales</taxon>
        <taxon>Micromonosporaceae</taxon>
        <taxon>Paractinoplanes</taxon>
    </lineage>
</organism>
<dbReference type="Pfam" id="PF22564">
    <property type="entry name" value="HAAS"/>
    <property type="match status" value="1"/>
</dbReference>
<keyword evidence="2" id="KW-1133">Transmembrane helix</keyword>
<dbReference type="Proteomes" id="UP001602245">
    <property type="component" value="Unassembled WGS sequence"/>
</dbReference>
<comment type="caution">
    <text evidence="3">The sequence shown here is derived from an EMBL/GenBank/DDBJ whole genome shotgun (WGS) entry which is preliminary data.</text>
</comment>
<evidence type="ECO:0000313" key="3">
    <source>
        <dbReference type="EMBL" id="MFF5296893.1"/>
    </source>
</evidence>
<evidence type="ECO:0000256" key="2">
    <source>
        <dbReference type="SAM" id="Phobius"/>
    </source>
</evidence>